<dbReference type="Pfam" id="PF02096">
    <property type="entry name" value="60KD_IMP"/>
    <property type="match status" value="1"/>
</dbReference>
<dbReference type="GO" id="GO:0015031">
    <property type="term" value="P:protein transport"/>
    <property type="evidence" value="ECO:0007669"/>
    <property type="project" value="UniProtKB-KW"/>
</dbReference>
<sequence>MSYIMLGLGWVLKLMYTITSNYGIAIILFTIIIKLILMPLTVKQQKSMLKTQKLQPLLMEIQKKYGNDKDKLNQETMKLYQKYKINPMSGCLPMLIQLPILLALYWVVKKPIIYIMGVGGSDVWRIVSAIEDWGAGNPDAVNQLLSSMKIDSLNVFVEQQFKNFGQYEIQIARFLHEYPAIMNSHWITDTGITYTLIDFNFFGIDLSATPDLWGLIGLITGKLPEGGITWNTIGLWLIPIIAGGSSYLTSKLTQAMQPPQPVQKDENGLEKPNPMKTMMIMMPLFSAWIAFTMPAAIGFYWILSSILQLVQQIAINKVANVDLTDDIVKEEMENAKKNRKKRKK</sequence>
<dbReference type="CDD" id="cd20070">
    <property type="entry name" value="5TM_YidC_Alb3"/>
    <property type="match status" value="1"/>
</dbReference>
<keyword evidence="5" id="KW-0653">Protein transport</keyword>
<dbReference type="Proteomes" id="UP000235589">
    <property type="component" value="Chromosome"/>
</dbReference>
<keyword evidence="2" id="KW-0813">Transport</keyword>
<dbReference type="GeneID" id="98062581"/>
<dbReference type="InterPro" id="IPR001708">
    <property type="entry name" value="YidC/ALB3/OXA1/COX18"/>
</dbReference>
<accession>A0A2K9P264</accession>
<keyword evidence="7 10" id="KW-0472">Membrane</keyword>
<dbReference type="GO" id="GO:0051205">
    <property type="term" value="P:protein insertion into membrane"/>
    <property type="evidence" value="ECO:0007669"/>
    <property type="project" value="TreeGrafter"/>
</dbReference>
<dbReference type="GO" id="GO:0032977">
    <property type="term" value="F:membrane insertase activity"/>
    <property type="evidence" value="ECO:0007669"/>
    <property type="project" value="InterPro"/>
</dbReference>
<evidence type="ECO:0000256" key="4">
    <source>
        <dbReference type="ARBA" id="ARBA00022692"/>
    </source>
</evidence>
<evidence type="ECO:0000313" key="13">
    <source>
        <dbReference type="Proteomes" id="UP000235589"/>
    </source>
</evidence>
<dbReference type="KEGG" id="mpec:B9O19_01175"/>
<keyword evidence="4 9" id="KW-0812">Transmembrane</keyword>
<keyword evidence="6 10" id="KW-1133">Transmembrane helix</keyword>
<gene>
    <name evidence="12" type="ORF">B9O19_01175</name>
</gene>
<protein>
    <submittedName>
        <fullName evidence="12">Protein translocase component YidC</fullName>
    </submittedName>
</protein>
<evidence type="ECO:0000256" key="9">
    <source>
        <dbReference type="RuleBase" id="RU003945"/>
    </source>
</evidence>
<dbReference type="GO" id="GO:0005886">
    <property type="term" value="C:plasma membrane"/>
    <property type="evidence" value="ECO:0007669"/>
    <property type="project" value="UniProtKB-SubCell"/>
</dbReference>
<dbReference type="InterPro" id="IPR028055">
    <property type="entry name" value="YidC/Oxa/ALB_C"/>
</dbReference>
<dbReference type="OrthoDB" id="9780552at2"/>
<dbReference type="RefSeq" id="WP_102365548.1">
    <property type="nucleotide sequence ID" value="NZ_CP020991.1"/>
</dbReference>
<feature type="domain" description="Membrane insertase YidC/Oxa/ALB C-terminal" evidence="11">
    <location>
        <begin position="22"/>
        <end position="317"/>
    </location>
</feature>
<comment type="subcellular location">
    <subcellularLocation>
        <location evidence="1">Cell membrane</location>
        <topology evidence="1">Multi-pass membrane protein</topology>
    </subcellularLocation>
    <subcellularLocation>
        <location evidence="9">Membrane</location>
        <topology evidence="9">Multi-pass membrane protein</topology>
    </subcellularLocation>
</comment>
<evidence type="ECO:0000259" key="11">
    <source>
        <dbReference type="Pfam" id="PF02096"/>
    </source>
</evidence>
<keyword evidence="8" id="KW-0143">Chaperone</keyword>
<dbReference type="InterPro" id="IPR047196">
    <property type="entry name" value="YidC_ALB_C"/>
</dbReference>
<feature type="transmembrane region" description="Helical" evidence="10">
    <location>
        <begin position="280"/>
        <end position="303"/>
    </location>
</feature>
<organism evidence="12 13">
    <name type="scientific">Monoglobus pectinilyticus</name>
    <dbReference type="NCBI Taxonomy" id="1981510"/>
    <lineage>
        <taxon>Bacteria</taxon>
        <taxon>Bacillati</taxon>
        <taxon>Bacillota</taxon>
        <taxon>Clostridia</taxon>
        <taxon>Monoglobales</taxon>
        <taxon>Monoglobaceae</taxon>
        <taxon>Monoglobus</taxon>
    </lineage>
</organism>
<keyword evidence="13" id="KW-1185">Reference proteome</keyword>
<keyword evidence="3" id="KW-1003">Cell membrane</keyword>
<evidence type="ECO:0000256" key="5">
    <source>
        <dbReference type="ARBA" id="ARBA00022927"/>
    </source>
</evidence>
<comment type="similarity">
    <text evidence="9">Belongs to the OXA1/ALB3/YidC family.</text>
</comment>
<dbReference type="NCBIfam" id="TIGR03592">
    <property type="entry name" value="yidC_oxa1_cterm"/>
    <property type="match status" value="1"/>
</dbReference>
<dbReference type="PANTHER" id="PTHR12428:SF65">
    <property type="entry name" value="CYTOCHROME C OXIDASE ASSEMBLY PROTEIN COX18, MITOCHONDRIAL"/>
    <property type="match status" value="1"/>
</dbReference>
<dbReference type="EMBL" id="CP020991">
    <property type="protein sequence ID" value="AUO19336.1"/>
    <property type="molecule type" value="Genomic_DNA"/>
</dbReference>
<evidence type="ECO:0000256" key="2">
    <source>
        <dbReference type="ARBA" id="ARBA00022448"/>
    </source>
</evidence>
<reference evidence="12 13" key="1">
    <citation type="submission" date="2017-04" db="EMBL/GenBank/DDBJ databases">
        <title>Monoglobus pectinilyticus 14 draft genome.</title>
        <authorList>
            <person name="Kim C."/>
            <person name="Rosendale D.I."/>
            <person name="Kelly W.J."/>
            <person name="Tannock G.W."/>
            <person name="Patchett M.L."/>
            <person name="Jordens J.Z."/>
        </authorList>
    </citation>
    <scope>NUCLEOTIDE SEQUENCE [LARGE SCALE GENOMIC DNA]</scope>
    <source>
        <strain evidence="12 13">14</strain>
    </source>
</reference>
<evidence type="ECO:0000313" key="12">
    <source>
        <dbReference type="EMBL" id="AUO19336.1"/>
    </source>
</evidence>
<evidence type="ECO:0000256" key="3">
    <source>
        <dbReference type="ARBA" id="ARBA00022475"/>
    </source>
</evidence>
<feature type="transmembrane region" description="Helical" evidence="10">
    <location>
        <begin position="20"/>
        <end position="42"/>
    </location>
</feature>
<dbReference type="PANTHER" id="PTHR12428">
    <property type="entry name" value="OXA1"/>
    <property type="match status" value="1"/>
</dbReference>
<evidence type="ECO:0000256" key="1">
    <source>
        <dbReference type="ARBA" id="ARBA00004651"/>
    </source>
</evidence>
<evidence type="ECO:0000256" key="10">
    <source>
        <dbReference type="SAM" id="Phobius"/>
    </source>
</evidence>
<evidence type="ECO:0000256" key="6">
    <source>
        <dbReference type="ARBA" id="ARBA00022989"/>
    </source>
</evidence>
<name>A0A2K9P264_9FIRM</name>
<dbReference type="AlphaFoldDB" id="A0A2K9P264"/>
<evidence type="ECO:0000256" key="8">
    <source>
        <dbReference type="ARBA" id="ARBA00023186"/>
    </source>
</evidence>
<feature type="transmembrane region" description="Helical" evidence="10">
    <location>
        <begin position="87"/>
        <end position="108"/>
    </location>
</feature>
<proteinExistence type="inferred from homology"/>
<evidence type="ECO:0000256" key="7">
    <source>
        <dbReference type="ARBA" id="ARBA00023136"/>
    </source>
</evidence>